<sequence>LPIILRIRILFFFLHFNMCSVVSVGVIQCNICIHRVRSTVDTCTAIPVHHMDLILLESSGEVDWSID</sequence>
<accession>A0A0V1KQM6</accession>
<keyword evidence="3" id="KW-1185">Reference proteome</keyword>
<feature type="non-terminal residue" evidence="2">
    <location>
        <position position="1"/>
    </location>
</feature>
<organism evidence="2 3">
    <name type="scientific">Trichinella nativa</name>
    <dbReference type="NCBI Taxonomy" id="6335"/>
    <lineage>
        <taxon>Eukaryota</taxon>
        <taxon>Metazoa</taxon>
        <taxon>Ecdysozoa</taxon>
        <taxon>Nematoda</taxon>
        <taxon>Enoplea</taxon>
        <taxon>Dorylaimia</taxon>
        <taxon>Trichinellida</taxon>
        <taxon>Trichinellidae</taxon>
        <taxon>Trichinella</taxon>
    </lineage>
</organism>
<evidence type="ECO:0000313" key="3">
    <source>
        <dbReference type="Proteomes" id="UP000054721"/>
    </source>
</evidence>
<keyword evidence="1" id="KW-1133">Transmembrane helix</keyword>
<comment type="caution">
    <text evidence="2">The sequence shown here is derived from an EMBL/GenBank/DDBJ whole genome shotgun (WGS) entry which is preliminary data.</text>
</comment>
<keyword evidence="1" id="KW-0472">Membrane</keyword>
<dbReference type="AlphaFoldDB" id="A0A0V1KQM6"/>
<dbReference type="Proteomes" id="UP000054721">
    <property type="component" value="Unassembled WGS sequence"/>
</dbReference>
<reference evidence="2 3" key="1">
    <citation type="submission" date="2015-05" db="EMBL/GenBank/DDBJ databases">
        <title>Evolution of Trichinella species and genotypes.</title>
        <authorList>
            <person name="Korhonen P.K."/>
            <person name="Edoardo P."/>
            <person name="Giuseppe L.R."/>
            <person name="Gasser R.B."/>
        </authorList>
    </citation>
    <scope>NUCLEOTIDE SEQUENCE [LARGE SCALE GENOMIC DNA]</scope>
    <source>
        <strain evidence="2">ISS10</strain>
    </source>
</reference>
<feature type="transmembrane region" description="Helical" evidence="1">
    <location>
        <begin position="7"/>
        <end position="27"/>
    </location>
</feature>
<gene>
    <name evidence="2" type="ORF">T02_14622</name>
</gene>
<evidence type="ECO:0000256" key="1">
    <source>
        <dbReference type="SAM" id="Phobius"/>
    </source>
</evidence>
<name>A0A0V1KQM6_9BILA</name>
<dbReference type="EMBL" id="JYDW01000300">
    <property type="protein sequence ID" value="KRZ49656.1"/>
    <property type="molecule type" value="Genomic_DNA"/>
</dbReference>
<evidence type="ECO:0000313" key="2">
    <source>
        <dbReference type="EMBL" id="KRZ49656.1"/>
    </source>
</evidence>
<keyword evidence="1" id="KW-0812">Transmembrane</keyword>
<proteinExistence type="predicted"/>
<protein>
    <submittedName>
        <fullName evidence="2">Uncharacterized protein</fullName>
    </submittedName>
</protein>